<gene>
    <name evidence="3" type="primary">jg24984</name>
    <name evidence="3" type="ORF">PAEG_LOCUS21038</name>
</gene>
<feature type="domain" description="MBD" evidence="2">
    <location>
        <begin position="320"/>
        <end position="394"/>
    </location>
</feature>
<feature type="compositionally biased region" description="Pro residues" evidence="1">
    <location>
        <begin position="594"/>
        <end position="611"/>
    </location>
</feature>
<evidence type="ECO:0000256" key="1">
    <source>
        <dbReference type="SAM" id="MobiDB-lite"/>
    </source>
</evidence>
<feature type="region of interest" description="Disordered" evidence="1">
    <location>
        <begin position="591"/>
        <end position="612"/>
    </location>
</feature>
<dbReference type="Proteomes" id="UP000838756">
    <property type="component" value="Unassembled WGS sequence"/>
</dbReference>
<evidence type="ECO:0000259" key="2">
    <source>
        <dbReference type="PROSITE" id="PS50982"/>
    </source>
</evidence>
<evidence type="ECO:0000313" key="4">
    <source>
        <dbReference type="Proteomes" id="UP000838756"/>
    </source>
</evidence>
<dbReference type="EMBL" id="CAKXAJ010025898">
    <property type="protein sequence ID" value="CAH2245224.1"/>
    <property type="molecule type" value="Genomic_DNA"/>
</dbReference>
<dbReference type="SUPFAM" id="SSF57903">
    <property type="entry name" value="FYVE/PHD zinc finger"/>
    <property type="match status" value="1"/>
</dbReference>
<dbReference type="Pfam" id="PF01429">
    <property type="entry name" value="MBD"/>
    <property type="match status" value="1"/>
</dbReference>
<dbReference type="InterPro" id="IPR016177">
    <property type="entry name" value="DNA-bd_dom_sf"/>
</dbReference>
<protein>
    <submittedName>
        <fullName evidence="3">Jg24984 protein</fullName>
    </submittedName>
</protein>
<dbReference type="Gene3D" id="3.30.890.10">
    <property type="entry name" value="Methyl-cpg-binding Protein 2, Chain A"/>
    <property type="match status" value="1"/>
</dbReference>
<dbReference type="PANTHER" id="PTHR48125:SF12">
    <property type="entry name" value="AT HOOK TRANSCRIPTION FACTOR FAMILY-RELATED"/>
    <property type="match status" value="1"/>
</dbReference>
<sequence>MSEEMAVGDKAPSEENKVGDTDAEMEATDSVAASEPPIETTAAEPEQPSAPVEDPPDEDLPETIAAIIEELGKDDNIGRSDNIETTDIDIKNDIENKNAIDIKNDPEVKDDDIYQDVKNYNEEKNEEGKNKVDIEEAKIKTVVQEAEIKVDPDEGEIKEGKEVEKSNIPKVEATRGVKRRASTAFSDDGMEEFKGFENCVSSNLPDYSRIVERLEAEVSAAAKSYKPLKTVMAAPTPRASKRARQDTGGCKWSDHLEEEVTAFVKTFFDDGVKAGKRQRRGTDSSRPSSALSSRSEGDTAMSTDASPSPAARGGRRATVEMSSPLLRVPLERGWKRELVYRAAGATADNPNRRNADIYYYTPLGKKLRSTREVSEHLSGTGLTLENFSFFKEPLGIDDPEKEIIRDAKVLRRVESPVLAVTPTTLESKRTPKPKPPKGASPEPVTPKSPPAKIKLGRQMLQPCSLTCGRGVPSLACAACLCLYHPSCVGFVTALPPDRFLCKNCRKSSSPPLEPPPLVHKSGMSTSTHHSQLPSVPNMAANIPANTSTPRRLPVPVPVPAKVPKSDKRVLLRMKVAGGGPDGERVWAVAKPTTPVTPTPAPPPPTPPPTPAAPTVVPALPVATQSAPSPLPVCRPSLPQSLAILNGRRFIVVSRALHR</sequence>
<organism evidence="3 4">
    <name type="scientific">Pararge aegeria aegeria</name>
    <dbReference type="NCBI Taxonomy" id="348720"/>
    <lineage>
        <taxon>Eukaryota</taxon>
        <taxon>Metazoa</taxon>
        <taxon>Ecdysozoa</taxon>
        <taxon>Arthropoda</taxon>
        <taxon>Hexapoda</taxon>
        <taxon>Insecta</taxon>
        <taxon>Pterygota</taxon>
        <taxon>Neoptera</taxon>
        <taxon>Endopterygota</taxon>
        <taxon>Lepidoptera</taxon>
        <taxon>Glossata</taxon>
        <taxon>Ditrysia</taxon>
        <taxon>Papilionoidea</taxon>
        <taxon>Nymphalidae</taxon>
        <taxon>Satyrinae</taxon>
        <taxon>Satyrini</taxon>
        <taxon>Parargina</taxon>
        <taxon>Pararge</taxon>
    </lineage>
</organism>
<dbReference type="AlphaFoldDB" id="A0A8S4S6K6"/>
<feature type="region of interest" description="Disordered" evidence="1">
    <location>
        <begin position="275"/>
        <end position="320"/>
    </location>
</feature>
<dbReference type="CDD" id="cd00122">
    <property type="entry name" value="MBD"/>
    <property type="match status" value="1"/>
</dbReference>
<feature type="region of interest" description="Disordered" evidence="1">
    <location>
        <begin position="506"/>
        <end position="560"/>
    </location>
</feature>
<feature type="compositionally biased region" description="Basic and acidic residues" evidence="1">
    <location>
        <begin position="11"/>
        <end position="20"/>
    </location>
</feature>
<dbReference type="SMART" id="SM00391">
    <property type="entry name" value="MBD"/>
    <property type="match status" value="1"/>
</dbReference>
<dbReference type="InterPro" id="IPR011011">
    <property type="entry name" value="Znf_FYVE_PHD"/>
</dbReference>
<dbReference type="OrthoDB" id="71166at2759"/>
<feature type="region of interest" description="Disordered" evidence="1">
    <location>
        <begin position="1"/>
        <end position="63"/>
    </location>
</feature>
<dbReference type="InterPro" id="IPR001739">
    <property type="entry name" value="Methyl_CpG_DNA-bd"/>
</dbReference>
<feature type="compositionally biased region" description="Low complexity" evidence="1">
    <location>
        <begin position="32"/>
        <end position="47"/>
    </location>
</feature>
<dbReference type="SUPFAM" id="SSF54171">
    <property type="entry name" value="DNA-binding domain"/>
    <property type="match status" value="1"/>
</dbReference>
<feature type="region of interest" description="Disordered" evidence="1">
    <location>
        <begin position="421"/>
        <end position="452"/>
    </location>
</feature>
<dbReference type="PANTHER" id="PTHR48125">
    <property type="entry name" value="LP07818P1"/>
    <property type="match status" value="1"/>
</dbReference>
<dbReference type="GO" id="GO:0003677">
    <property type="term" value="F:DNA binding"/>
    <property type="evidence" value="ECO:0007669"/>
    <property type="project" value="InterPro"/>
</dbReference>
<feature type="compositionally biased region" description="Low complexity" evidence="1">
    <location>
        <begin position="284"/>
        <end position="294"/>
    </location>
</feature>
<keyword evidence="4" id="KW-1185">Reference proteome</keyword>
<name>A0A8S4S6K6_9NEOP</name>
<evidence type="ECO:0000313" key="3">
    <source>
        <dbReference type="EMBL" id="CAH2245224.1"/>
    </source>
</evidence>
<feature type="compositionally biased region" description="Polar residues" evidence="1">
    <location>
        <begin position="522"/>
        <end position="534"/>
    </location>
</feature>
<proteinExistence type="predicted"/>
<comment type="caution">
    <text evidence="3">The sequence shown here is derived from an EMBL/GenBank/DDBJ whole genome shotgun (WGS) entry which is preliminary data.</text>
</comment>
<dbReference type="PROSITE" id="PS50982">
    <property type="entry name" value="MBD"/>
    <property type="match status" value="1"/>
</dbReference>
<accession>A0A8S4S6K6</accession>
<reference evidence="3" key="1">
    <citation type="submission" date="2022-03" db="EMBL/GenBank/DDBJ databases">
        <authorList>
            <person name="Lindestad O."/>
        </authorList>
    </citation>
    <scope>NUCLEOTIDE SEQUENCE</scope>
</reference>